<keyword evidence="4" id="KW-1185">Reference proteome</keyword>
<name>A0A6G1JNA5_9PLEO</name>
<accession>A0A6G1JNA5</accession>
<dbReference type="EMBL" id="MU005569">
    <property type="protein sequence ID" value="KAF2692024.1"/>
    <property type="molecule type" value="Genomic_DNA"/>
</dbReference>
<feature type="compositionally biased region" description="Basic and acidic residues" evidence="1">
    <location>
        <begin position="101"/>
        <end position="114"/>
    </location>
</feature>
<dbReference type="Proteomes" id="UP000799291">
    <property type="component" value="Unassembled WGS sequence"/>
</dbReference>
<feature type="compositionally biased region" description="Polar residues" evidence="1">
    <location>
        <begin position="87"/>
        <end position="100"/>
    </location>
</feature>
<sequence length="114" mass="12812">MVQFRQHQSAPCLPSSSQSPIDSILSHLLWIYLLLIALNLPYAFSHLWRSVSRFTSTSFHQASISSFPRKPVDSACRPACDYLRTKTTTASHGAPQNQRTGDQHVPHSGDVWVH</sequence>
<keyword evidence="2" id="KW-0472">Membrane</keyword>
<gene>
    <name evidence="3" type="ORF">K458DRAFT_9185</name>
</gene>
<feature type="transmembrane region" description="Helical" evidence="2">
    <location>
        <begin position="24"/>
        <end position="44"/>
    </location>
</feature>
<keyword evidence="2" id="KW-0812">Transmembrane</keyword>
<protein>
    <submittedName>
        <fullName evidence="3">Uncharacterized protein</fullName>
    </submittedName>
</protein>
<keyword evidence="2" id="KW-1133">Transmembrane helix</keyword>
<evidence type="ECO:0000256" key="1">
    <source>
        <dbReference type="SAM" id="MobiDB-lite"/>
    </source>
</evidence>
<dbReference type="AlphaFoldDB" id="A0A6G1JNA5"/>
<evidence type="ECO:0000313" key="3">
    <source>
        <dbReference type="EMBL" id="KAF2692024.1"/>
    </source>
</evidence>
<organism evidence="3 4">
    <name type="scientific">Lentithecium fluviatile CBS 122367</name>
    <dbReference type="NCBI Taxonomy" id="1168545"/>
    <lineage>
        <taxon>Eukaryota</taxon>
        <taxon>Fungi</taxon>
        <taxon>Dikarya</taxon>
        <taxon>Ascomycota</taxon>
        <taxon>Pezizomycotina</taxon>
        <taxon>Dothideomycetes</taxon>
        <taxon>Pleosporomycetidae</taxon>
        <taxon>Pleosporales</taxon>
        <taxon>Massarineae</taxon>
        <taxon>Lentitheciaceae</taxon>
        <taxon>Lentithecium</taxon>
    </lineage>
</organism>
<reference evidence="3" key="1">
    <citation type="journal article" date="2020" name="Stud. Mycol.">
        <title>101 Dothideomycetes genomes: a test case for predicting lifestyles and emergence of pathogens.</title>
        <authorList>
            <person name="Haridas S."/>
            <person name="Albert R."/>
            <person name="Binder M."/>
            <person name="Bloem J."/>
            <person name="Labutti K."/>
            <person name="Salamov A."/>
            <person name="Andreopoulos B."/>
            <person name="Baker S."/>
            <person name="Barry K."/>
            <person name="Bills G."/>
            <person name="Bluhm B."/>
            <person name="Cannon C."/>
            <person name="Castanera R."/>
            <person name="Culley D."/>
            <person name="Daum C."/>
            <person name="Ezra D."/>
            <person name="Gonzalez J."/>
            <person name="Henrissat B."/>
            <person name="Kuo A."/>
            <person name="Liang C."/>
            <person name="Lipzen A."/>
            <person name="Lutzoni F."/>
            <person name="Magnuson J."/>
            <person name="Mondo S."/>
            <person name="Nolan M."/>
            <person name="Ohm R."/>
            <person name="Pangilinan J."/>
            <person name="Park H.-J."/>
            <person name="Ramirez L."/>
            <person name="Alfaro M."/>
            <person name="Sun H."/>
            <person name="Tritt A."/>
            <person name="Yoshinaga Y."/>
            <person name="Zwiers L.-H."/>
            <person name="Turgeon B."/>
            <person name="Goodwin S."/>
            <person name="Spatafora J."/>
            <person name="Crous P."/>
            <person name="Grigoriev I."/>
        </authorList>
    </citation>
    <scope>NUCLEOTIDE SEQUENCE</scope>
    <source>
        <strain evidence="3">CBS 122367</strain>
    </source>
</reference>
<feature type="region of interest" description="Disordered" evidence="1">
    <location>
        <begin position="87"/>
        <end position="114"/>
    </location>
</feature>
<evidence type="ECO:0000256" key="2">
    <source>
        <dbReference type="SAM" id="Phobius"/>
    </source>
</evidence>
<proteinExistence type="predicted"/>
<evidence type="ECO:0000313" key="4">
    <source>
        <dbReference type="Proteomes" id="UP000799291"/>
    </source>
</evidence>